<accession>A0A017T5S7</accession>
<dbReference type="Gene3D" id="3.30.750.24">
    <property type="entry name" value="STAS domain"/>
    <property type="match status" value="1"/>
</dbReference>
<dbReference type="STRING" id="1192034.CAP_5042"/>
<feature type="domain" description="PAC" evidence="4">
    <location>
        <begin position="248"/>
        <end position="299"/>
    </location>
</feature>
<dbReference type="Gene3D" id="3.30.450.20">
    <property type="entry name" value="PAS domain"/>
    <property type="match status" value="2"/>
</dbReference>
<evidence type="ECO:0000259" key="4">
    <source>
        <dbReference type="PROSITE" id="PS50113"/>
    </source>
</evidence>
<dbReference type="PANTHER" id="PTHR33745:SF3">
    <property type="entry name" value="RSBT CO-ANTAGONIST PROTEIN RSBRC"/>
    <property type="match status" value="1"/>
</dbReference>
<dbReference type="EMBL" id="ASRX01000040">
    <property type="protein sequence ID" value="EYF03941.1"/>
    <property type="molecule type" value="Genomic_DNA"/>
</dbReference>
<dbReference type="SMART" id="SM00091">
    <property type="entry name" value="PAS"/>
    <property type="match status" value="2"/>
</dbReference>
<evidence type="ECO:0000259" key="3">
    <source>
        <dbReference type="PROSITE" id="PS50112"/>
    </source>
</evidence>
<dbReference type="InterPro" id="IPR002645">
    <property type="entry name" value="STAS_dom"/>
</dbReference>
<dbReference type="InterPro" id="IPR001610">
    <property type="entry name" value="PAC"/>
</dbReference>
<sequence>MKSEELASTQERLQLVEAENARLQGRVEELERLLAERGRVEPGAPRTVEGISYETIFNALPTLLCVYRTDGTIVAFNDLNCRRFGAQREDVLGKVNVLANESLANNGYVHALKKAAAGEVARLPATEVEVEGRDHRIWVESTMVPIRDEERVKLVATVTVDLTEQKRAEEVQRRRVTLLSAVIQNASSPICVRDLEGRHVIVNAMNEAIMGVGPGVLIGKTLHEVLPADAADEVRAIDRAVIASRTPSTSEHRWSQPDGDHLYLSTTYPLLDDGGEPLGICVIATDITARVKVEERNRKLQEEVLLVQQETLRAISTPLIPIAQGVVVMPLVGEVTRERAEQVVETLLRGISEQQARIAILDVTGVPQAGAEVTEAILRAARSVKLLGAEVILTGVRPSVAQALIELGADLAGISTLGTLERGVAHALSTKPQAARGQGYAGARRRG</sequence>
<evidence type="ECO:0000313" key="6">
    <source>
        <dbReference type="EMBL" id="EYF03941.1"/>
    </source>
</evidence>
<dbReference type="PANTHER" id="PTHR33745">
    <property type="entry name" value="RSBT ANTAGONIST PROTEIN RSBS-RELATED"/>
    <property type="match status" value="1"/>
</dbReference>
<dbReference type="PROSITE" id="PS50113">
    <property type="entry name" value="PAC"/>
    <property type="match status" value="1"/>
</dbReference>
<dbReference type="InterPro" id="IPR051932">
    <property type="entry name" value="Bact_StressResp_Reg"/>
</dbReference>
<dbReference type="InterPro" id="IPR000014">
    <property type="entry name" value="PAS"/>
</dbReference>
<organism evidence="6 7">
    <name type="scientific">Chondromyces apiculatus DSM 436</name>
    <dbReference type="NCBI Taxonomy" id="1192034"/>
    <lineage>
        <taxon>Bacteria</taxon>
        <taxon>Pseudomonadati</taxon>
        <taxon>Myxococcota</taxon>
        <taxon>Polyangia</taxon>
        <taxon>Polyangiales</taxon>
        <taxon>Polyangiaceae</taxon>
        <taxon>Chondromyces</taxon>
    </lineage>
</organism>
<keyword evidence="7" id="KW-1185">Reference proteome</keyword>
<reference evidence="6 7" key="1">
    <citation type="submission" date="2013-05" db="EMBL/GenBank/DDBJ databases">
        <title>Genome assembly of Chondromyces apiculatus DSM 436.</title>
        <authorList>
            <person name="Sharma G."/>
            <person name="Khatri I."/>
            <person name="Kaur C."/>
            <person name="Mayilraj S."/>
            <person name="Subramanian S."/>
        </authorList>
    </citation>
    <scope>NUCLEOTIDE SEQUENCE [LARGE SCALE GENOMIC DNA]</scope>
    <source>
        <strain evidence="6 7">DSM 436</strain>
    </source>
</reference>
<evidence type="ECO:0000313" key="7">
    <source>
        <dbReference type="Proteomes" id="UP000019678"/>
    </source>
</evidence>
<evidence type="ECO:0000256" key="2">
    <source>
        <dbReference type="SAM" id="Coils"/>
    </source>
</evidence>
<dbReference type="eggNOG" id="COG1366">
    <property type="taxonomic scope" value="Bacteria"/>
</dbReference>
<keyword evidence="1" id="KW-0597">Phosphoprotein</keyword>
<comment type="caution">
    <text evidence="6">The sequence shown here is derived from an EMBL/GenBank/DDBJ whole genome shotgun (WGS) entry which is preliminary data.</text>
</comment>
<dbReference type="Proteomes" id="UP000019678">
    <property type="component" value="Unassembled WGS sequence"/>
</dbReference>
<dbReference type="InterPro" id="IPR000700">
    <property type="entry name" value="PAS-assoc_C"/>
</dbReference>
<feature type="domain" description="PAS" evidence="3">
    <location>
        <begin position="175"/>
        <end position="245"/>
    </location>
</feature>
<dbReference type="SMART" id="SM00086">
    <property type="entry name" value="PAC"/>
    <property type="match status" value="2"/>
</dbReference>
<dbReference type="SUPFAM" id="SSF55785">
    <property type="entry name" value="PYP-like sensor domain (PAS domain)"/>
    <property type="match status" value="2"/>
</dbReference>
<protein>
    <submittedName>
        <fullName evidence="6">RsbR, positive regulator of sigma-B</fullName>
    </submittedName>
</protein>
<evidence type="ECO:0000259" key="5">
    <source>
        <dbReference type="PROSITE" id="PS50801"/>
    </source>
</evidence>
<dbReference type="InterPro" id="IPR036513">
    <property type="entry name" value="STAS_dom_sf"/>
</dbReference>
<gene>
    <name evidence="6" type="ORF">CAP_5042</name>
</gene>
<evidence type="ECO:0000256" key="1">
    <source>
        <dbReference type="ARBA" id="ARBA00022553"/>
    </source>
</evidence>
<dbReference type="Pfam" id="PF01740">
    <property type="entry name" value="STAS"/>
    <property type="match status" value="1"/>
</dbReference>
<name>A0A017T5S7_9BACT</name>
<keyword evidence="2" id="KW-0175">Coiled coil</keyword>
<dbReference type="CDD" id="cd00130">
    <property type="entry name" value="PAS"/>
    <property type="match status" value="1"/>
</dbReference>
<dbReference type="Pfam" id="PF08448">
    <property type="entry name" value="PAS_4"/>
    <property type="match status" value="2"/>
</dbReference>
<dbReference type="AlphaFoldDB" id="A0A017T5S7"/>
<dbReference type="PROSITE" id="PS50801">
    <property type="entry name" value="STAS"/>
    <property type="match status" value="1"/>
</dbReference>
<dbReference type="RefSeq" id="WP_052375806.1">
    <property type="nucleotide sequence ID" value="NZ_ASRX01000040.1"/>
</dbReference>
<feature type="domain" description="STAS" evidence="5">
    <location>
        <begin position="316"/>
        <end position="427"/>
    </location>
</feature>
<dbReference type="NCBIfam" id="TIGR00229">
    <property type="entry name" value="sensory_box"/>
    <property type="match status" value="2"/>
</dbReference>
<dbReference type="PROSITE" id="PS50112">
    <property type="entry name" value="PAS"/>
    <property type="match status" value="1"/>
</dbReference>
<dbReference type="InterPro" id="IPR013656">
    <property type="entry name" value="PAS_4"/>
</dbReference>
<feature type="coiled-coil region" evidence="2">
    <location>
        <begin position="6"/>
        <end position="36"/>
    </location>
</feature>
<dbReference type="CDD" id="cd07041">
    <property type="entry name" value="STAS_RsbR_RsbS_like"/>
    <property type="match status" value="1"/>
</dbReference>
<dbReference type="SUPFAM" id="SSF52091">
    <property type="entry name" value="SpoIIaa-like"/>
    <property type="match status" value="1"/>
</dbReference>
<dbReference type="InterPro" id="IPR035965">
    <property type="entry name" value="PAS-like_dom_sf"/>
</dbReference>
<proteinExistence type="predicted"/>